<dbReference type="Pfam" id="PF02518">
    <property type="entry name" value="HATPase_c"/>
    <property type="match status" value="1"/>
</dbReference>
<dbReference type="CDD" id="cd00082">
    <property type="entry name" value="HisKA"/>
    <property type="match status" value="1"/>
</dbReference>
<name>A0ABR7DS65_9BACT</name>
<keyword evidence="7" id="KW-0812">Transmembrane</keyword>
<sequence>MTDAEPFSILSKEGWWVISGMFISLVCLSLFLYVYEKKVFPKDRKVYKDSKFYQKNWEKLYYEKLVLFKSLSVGIIIYDKNGRQQEMNPVAAKILGIKDIQSHIAKQSLFFDDMPIANEYKERFRKGEDFDVQIQGYLNMSSTTVHDSDENSFDKSIIDIQIRRLKDAEDNTDGYFVILNDMTSKYEVEQRLIQSEARLKMALSAGKLNVWKYDVKNDQYSTLYGKTFFTDRCSLNQVASIVHPDDKSVFLEKSQTILAGKIDETDLILRLFNNKTNQYHTIANRISARKDEKKQVSYVIGVHKDITKSILYEQERERNHKKLEFVIRHANLVLWEYDVKTKLFKSYNEPLNGFNEEKLLSLNDYHRYMHPDDIARSGLMNFLNLMDEGRNESYSVDVRLRFCDTEAWKHCTISGSPFEKDTDGKVVKFVGFRKDNTEWNTLIEELKTINSQLNMALKAGNIVPFVWDMESNMVRITTRDRLENISDAFEKRHEGLALEKVLLNMPPDDRERVHTIFAKFKAGNISEVHDEIRYDAKQRYKEVFECNMIGIKSETGKVDKVMGCLLNITERKKMILNLEDARKSDRLKSAFLANMSHEIRTPLNAIVGFSQLLMEETDPDTKAEFVKIITFNNELLLKLINDILDLSKIEAGFTEMKITSFDFAEYFEEIAISMKIQCSNPNVKFISVNPYKSCIVELDKQRLAQILTNFVNNAIKYTPHGSITMGYKACENNIRIYVSDTGIGISDKKKGRVFERFEKLDDFAQGNGLGLSICKAIAEANGGSVGFTSNEGQGSTFWADLKCNPTVVE</sequence>
<reference evidence="9 10" key="1">
    <citation type="submission" date="2020-08" db="EMBL/GenBank/DDBJ databases">
        <title>Genome public.</title>
        <authorList>
            <person name="Liu C."/>
            <person name="Sun Q."/>
        </authorList>
    </citation>
    <scope>NUCLEOTIDE SEQUENCE [LARGE SCALE GENOMIC DNA]</scope>
    <source>
        <strain evidence="9 10">NSJ-79</strain>
    </source>
</reference>
<dbReference type="InterPro" id="IPR003594">
    <property type="entry name" value="HATPase_dom"/>
</dbReference>
<dbReference type="InterPro" id="IPR036097">
    <property type="entry name" value="HisK_dim/P_sf"/>
</dbReference>
<evidence type="ECO:0000256" key="7">
    <source>
        <dbReference type="SAM" id="Phobius"/>
    </source>
</evidence>
<keyword evidence="7" id="KW-0472">Membrane</keyword>
<dbReference type="InterPro" id="IPR050736">
    <property type="entry name" value="Sensor_HK_Regulatory"/>
</dbReference>
<accession>A0ABR7DS65</accession>
<organism evidence="9 10">
    <name type="scientific">Parabacteroides hominis</name>
    <dbReference type="NCBI Taxonomy" id="2763057"/>
    <lineage>
        <taxon>Bacteria</taxon>
        <taxon>Pseudomonadati</taxon>
        <taxon>Bacteroidota</taxon>
        <taxon>Bacteroidia</taxon>
        <taxon>Bacteroidales</taxon>
        <taxon>Tannerellaceae</taxon>
        <taxon>Parabacteroides</taxon>
    </lineage>
</organism>
<dbReference type="PROSITE" id="PS50109">
    <property type="entry name" value="HIS_KIN"/>
    <property type="match status" value="1"/>
</dbReference>
<dbReference type="InterPro" id="IPR005467">
    <property type="entry name" value="His_kinase_dom"/>
</dbReference>
<evidence type="ECO:0000256" key="6">
    <source>
        <dbReference type="ARBA" id="ARBA00023012"/>
    </source>
</evidence>
<comment type="caution">
    <text evidence="9">The sequence shown here is derived from an EMBL/GenBank/DDBJ whole genome shotgun (WGS) entry which is preliminary data.</text>
</comment>
<dbReference type="RefSeq" id="WP_186930228.1">
    <property type="nucleotide sequence ID" value="NZ_JACOOJ010000021.1"/>
</dbReference>
<dbReference type="PANTHER" id="PTHR43711">
    <property type="entry name" value="TWO-COMPONENT HISTIDINE KINASE"/>
    <property type="match status" value="1"/>
</dbReference>
<evidence type="ECO:0000259" key="8">
    <source>
        <dbReference type="PROSITE" id="PS50109"/>
    </source>
</evidence>
<keyword evidence="10" id="KW-1185">Reference proteome</keyword>
<keyword evidence="6" id="KW-0902">Two-component regulatory system</keyword>
<dbReference type="SMART" id="SM00387">
    <property type="entry name" value="HATPase_c"/>
    <property type="match status" value="1"/>
</dbReference>
<evidence type="ECO:0000256" key="2">
    <source>
        <dbReference type="ARBA" id="ARBA00012438"/>
    </source>
</evidence>
<dbReference type="InterPro" id="IPR004358">
    <property type="entry name" value="Sig_transdc_His_kin-like_C"/>
</dbReference>
<keyword evidence="7" id="KW-1133">Transmembrane helix</keyword>
<evidence type="ECO:0000256" key="3">
    <source>
        <dbReference type="ARBA" id="ARBA00022553"/>
    </source>
</evidence>
<feature type="transmembrane region" description="Helical" evidence="7">
    <location>
        <begin position="15"/>
        <end position="35"/>
    </location>
</feature>
<dbReference type="Gene3D" id="3.30.565.10">
    <property type="entry name" value="Histidine kinase-like ATPase, C-terminal domain"/>
    <property type="match status" value="1"/>
</dbReference>
<dbReference type="InterPro" id="IPR035965">
    <property type="entry name" value="PAS-like_dom_sf"/>
</dbReference>
<evidence type="ECO:0000256" key="5">
    <source>
        <dbReference type="ARBA" id="ARBA00022777"/>
    </source>
</evidence>
<dbReference type="PANTHER" id="PTHR43711:SF31">
    <property type="entry name" value="HISTIDINE KINASE"/>
    <property type="match status" value="1"/>
</dbReference>
<feature type="domain" description="Histidine kinase" evidence="8">
    <location>
        <begin position="594"/>
        <end position="805"/>
    </location>
</feature>
<dbReference type="Proteomes" id="UP000651475">
    <property type="component" value="Unassembled WGS sequence"/>
</dbReference>
<dbReference type="Pfam" id="PF13426">
    <property type="entry name" value="PAS_9"/>
    <property type="match status" value="1"/>
</dbReference>
<dbReference type="EMBL" id="JACOOJ010000021">
    <property type="protein sequence ID" value="MBC5633518.1"/>
    <property type="molecule type" value="Genomic_DNA"/>
</dbReference>
<dbReference type="SUPFAM" id="SSF47384">
    <property type="entry name" value="Homodimeric domain of signal transducing histidine kinase"/>
    <property type="match status" value="1"/>
</dbReference>
<comment type="catalytic activity">
    <reaction evidence="1">
        <text>ATP + protein L-histidine = ADP + protein N-phospho-L-histidine.</text>
        <dbReference type="EC" id="2.7.13.3"/>
    </reaction>
</comment>
<dbReference type="InterPro" id="IPR000014">
    <property type="entry name" value="PAS"/>
</dbReference>
<dbReference type="Gene3D" id="1.10.287.130">
    <property type="match status" value="1"/>
</dbReference>
<keyword evidence="5" id="KW-0418">Kinase</keyword>
<dbReference type="SMART" id="SM00388">
    <property type="entry name" value="HisKA"/>
    <property type="match status" value="1"/>
</dbReference>
<dbReference type="InterPro" id="IPR003661">
    <property type="entry name" value="HisK_dim/P_dom"/>
</dbReference>
<evidence type="ECO:0000256" key="4">
    <source>
        <dbReference type="ARBA" id="ARBA00022679"/>
    </source>
</evidence>
<evidence type="ECO:0000313" key="9">
    <source>
        <dbReference type="EMBL" id="MBC5633518.1"/>
    </source>
</evidence>
<keyword evidence="4" id="KW-0808">Transferase</keyword>
<keyword evidence="3" id="KW-0597">Phosphoprotein</keyword>
<evidence type="ECO:0000313" key="10">
    <source>
        <dbReference type="Proteomes" id="UP000651475"/>
    </source>
</evidence>
<dbReference type="EC" id="2.7.13.3" evidence="2"/>
<dbReference type="Gene3D" id="3.30.450.20">
    <property type="entry name" value="PAS domain"/>
    <property type="match status" value="4"/>
</dbReference>
<dbReference type="PRINTS" id="PR00344">
    <property type="entry name" value="BCTRLSENSOR"/>
</dbReference>
<dbReference type="SUPFAM" id="SSF55785">
    <property type="entry name" value="PYP-like sensor domain (PAS domain)"/>
    <property type="match status" value="2"/>
</dbReference>
<dbReference type="InterPro" id="IPR036890">
    <property type="entry name" value="HATPase_C_sf"/>
</dbReference>
<evidence type="ECO:0000256" key="1">
    <source>
        <dbReference type="ARBA" id="ARBA00000085"/>
    </source>
</evidence>
<gene>
    <name evidence="9" type="ORF">H8S65_12175</name>
</gene>
<protein>
    <recommendedName>
        <fullName evidence="2">histidine kinase</fullName>
        <ecNumber evidence="2">2.7.13.3</ecNumber>
    </recommendedName>
</protein>
<proteinExistence type="predicted"/>
<dbReference type="Pfam" id="PF00512">
    <property type="entry name" value="HisKA"/>
    <property type="match status" value="1"/>
</dbReference>
<dbReference type="SUPFAM" id="SSF55874">
    <property type="entry name" value="ATPase domain of HSP90 chaperone/DNA topoisomerase II/histidine kinase"/>
    <property type="match status" value="1"/>
</dbReference>